<organism evidence="11 12">
    <name type="scientific">Altererythrobacter xiamenensis</name>
    <dbReference type="NCBI Taxonomy" id="1316679"/>
    <lineage>
        <taxon>Bacteria</taxon>
        <taxon>Pseudomonadati</taxon>
        <taxon>Pseudomonadota</taxon>
        <taxon>Alphaproteobacteria</taxon>
        <taxon>Sphingomonadales</taxon>
        <taxon>Erythrobacteraceae</taxon>
        <taxon>Altererythrobacter</taxon>
    </lineage>
</organism>
<evidence type="ECO:0000256" key="7">
    <source>
        <dbReference type="ARBA" id="ARBA00023141"/>
    </source>
</evidence>
<evidence type="ECO:0000259" key="10">
    <source>
        <dbReference type="Pfam" id="PF00697"/>
    </source>
</evidence>
<dbReference type="Pfam" id="PF00697">
    <property type="entry name" value="PRAI"/>
    <property type="match status" value="1"/>
</dbReference>
<reference evidence="12" key="1">
    <citation type="submission" date="2017-04" db="EMBL/GenBank/DDBJ databases">
        <authorList>
            <person name="Varghese N."/>
            <person name="Submissions S."/>
        </authorList>
    </citation>
    <scope>NUCLEOTIDE SEQUENCE [LARGE SCALE GENOMIC DNA]</scope>
</reference>
<dbReference type="HAMAP" id="MF_00135">
    <property type="entry name" value="PRAI"/>
    <property type="match status" value="1"/>
</dbReference>
<keyword evidence="12" id="KW-1185">Reference proteome</keyword>
<accession>A0A1Y6EA68</accession>
<protein>
    <recommendedName>
        <fullName evidence="4 9">N-(5'-phosphoribosyl)anthranilate isomerase</fullName>
        <shortName evidence="9">PRAI</shortName>
        <ecNumber evidence="3 9">5.3.1.24</ecNumber>
    </recommendedName>
</protein>
<dbReference type="InterPro" id="IPR011060">
    <property type="entry name" value="RibuloseP-bd_barrel"/>
</dbReference>
<dbReference type="InterPro" id="IPR044643">
    <property type="entry name" value="TrpF_fam"/>
</dbReference>
<evidence type="ECO:0000313" key="12">
    <source>
        <dbReference type="Proteomes" id="UP000194420"/>
    </source>
</evidence>
<dbReference type="UniPathway" id="UPA00035">
    <property type="reaction ID" value="UER00042"/>
</dbReference>
<evidence type="ECO:0000256" key="5">
    <source>
        <dbReference type="ARBA" id="ARBA00022605"/>
    </source>
</evidence>
<dbReference type="GO" id="GO:0000162">
    <property type="term" value="P:L-tryptophan biosynthetic process"/>
    <property type="evidence" value="ECO:0007669"/>
    <property type="project" value="UniProtKB-UniRule"/>
</dbReference>
<dbReference type="EMBL" id="FXWG01000001">
    <property type="protein sequence ID" value="SMQ57820.1"/>
    <property type="molecule type" value="Genomic_DNA"/>
</dbReference>
<dbReference type="InterPro" id="IPR001240">
    <property type="entry name" value="PRAI_dom"/>
</dbReference>
<dbReference type="GO" id="GO:0004640">
    <property type="term" value="F:phosphoribosylanthranilate isomerase activity"/>
    <property type="evidence" value="ECO:0007669"/>
    <property type="project" value="UniProtKB-UniRule"/>
</dbReference>
<comment type="pathway">
    <text evidence="2 9">Amino-acid biosynthesis; L-tryptophan biosynthesis; L-tryptophan from chorismate: step 3/5.</text>
</comment>
<dbReference type="SUPFAM" id="SSF51366">
    <property type="entry name" value="Ribulose-phoshate binding barrel"/>
    <property type="match status" value="1"/>
</dbReference>
<dbReference type="Gene3D" id="3.20.20.70">
    <property type="entry name" value="Aldolase class I"/>
    <property type="match status" value="1"/>
</dbReference>
<evidence type="ECO:0000256" key="4">
    <source>
        <dbReference type="ARBA" id="ARBA00022272"/>
    </source>
</evidence>
<evidence type="ECO:0000256" key="2">
    <source>
        <dbReference type="ARBA" id="ARBA00004664"/>
    </source>
</evidence>
<dbReference type="RefSeq" id="WP_086436064.1">
    <property type="nucleotide sequence ID" value="NZ_FXWG01000001.1"/>
</dbReference>
<dbReference type="AlphaFoldDB" id="A0A1Y6EA68"/>
<feature type="domain" description="N-(5'phosphoribosyl) anthranilate isomerase (PRAI)" evidence="10">
    <location>
        <begin position="5"/>
        <end position="209"/>
    </location>
</feature>
<keyword evidence="7 9" id="KW-0057">Aromatic amino acid biosynthesis</keyword>
<dbReference type="EC" id="5.3.1.24" evidence="3 9"/>
<keyword evidence="5 9" id="KW-0028">Amino-acid biosynthesis</keyword>
<evidence type="ECO:0000256" key="1">
    <source>
        <dbReference type="ARBA" id="ARBA00001164"/>
    </source>
</evidence>
<dbReference type="OrthoDB" id="9796196at2"/>
<evidence type="ECO:0000256" key="9">
    <source>
        <dbReference type="HAMAP-Rule" id="MF_00135"/>
    </source>
</evidence>
<name>A0A1Y6EA68_9SPHN</name>
<dbReference type="PANTHER" id="PTHR42894:SF1">
    <property type="entry name" value="N-(5'-PHOSPHORIBOSYL)ANTHRANILATE ISOMERASE"/>
    <property type="match status" value="1"/>
</dbReference>
<evidence type="ECO:0000256" key="8">
    <source>
        <dbReference type="ARBA" id="ARBA00023235"/>
    </source>
</evidence>
<evidence type="ECO:0000256" key="3">
    <source>
        <dbReference type="ARBA" id="ARBA00012572"/>
    </source>
</evidence>
<dbReference type="NCBIfam" id="NF002295">
    <property type="entry name" value="PRK01222.1-1"/>
    <property type="match status" value="1"/>
</dbReference>
<dbReference type="Proteomes" id="UP000194420">
    <property type="component" value="Unassembled WGS sequence"/>
</dbReference>
<sequence length="214" mass="22901">MTVQIKICGLSTPETIDAAVEAGASHVGLVHYEPSPRHVSLEDAARLRGRVRGKAKAVLLLVNADAQTTARAIDVIRPDVLQLHGSETPEWCGVLREKLDLEIWKARGLRDAGTLERARQYVGHVDRLLFDAPAPRQEGALPGGNGVAFDWTLLADHDHQVDWALAGGLTPDNVAQAIRETGAPLVDASSGLESAPGVKDVDLIRCFCEAARAA</sequence>
<gene>
    <name evidence="9" type="primary">trpF</name>
    <name evidence="11" type="ORF">SAMN06297468_0059</name>
</gene>
<proteinExistence type="inferred from homology"/>
<comment type="similarity">
    <text evidence="9">Belongs to the TrpF family.</text>
</comment>
<comment type="catalytic activity">
    <reaction evidence="1 9">
        <text>N-(5-phospho-beta-D-ribosyl)anthranilate = 1-(2-carboxyphenylamino)-1-deoxy-D-ribulose 5-phosphate</text>
        <dbReference type="Rhea" id="RHEA:21540"/>
        <dbReference type="ChEBI" id="CHEBI:18277"/>
        <dbReference type="ChEBI" id="CHEBI:58613"/>
        <dbReference type="EC" id="5.3.1.24"/>
    </reaction>
</comment>
<keyword evidence="6 9" id="KW-0822">Tryptophan biosynthesis</keyword>
<evidence type="ECO:0000313" key="11">
    <source>
        <dbReference type="EMBL" id="SMQ57820.1"/>
    </source>
</evidence>
<dbReference type="PANTHER" id="PTHR42894">
    <property type="entry name" value="N-(5'-PHOSPHORIBOSYL)ANTHRANILATE ISOMERASE"/>
    <property type="match status" value="1"/>
</dbReference>
<dbReference type="InterPro" id="IPR013785">
    <property type="entry name" value="Aldolase_TIM"/>
</dbReference>
<dbReference type="CDD" id="cd00405">
    <property type="entry name" value="PRAI"/>
    <property type="match status" value="1"/>
</dbReference>
<keyword evidence="8 9" id="KW-0413">Isomerase</keyword>
<evidence type="ECO:0000256" key="6">
    <source>
        <dbReference type="ARBA" id="ARBA00022822"/>
    </source>
</evidence>